<protein>
    <submittedName>
        <fullName evidence="1">Uncharacterized protein</fullName>
    </submittedName>
</protein>
<accession>Q5ZZH9</accession>
<dbReference type="PaxDb" id="272624-lpg0031"/>
<name>Q5ZZH9_LEGPH</name>
<dbReference type="KEGG" id="lpn:lpg0031"/>
<dbReference type="HOGENOM" id="CLU_3312071_0_0_6"/>
<gene>
    <name evidence="1" type="ordered locus">lpg0031</name>
</gene>
<dbReference type="Proteomes" id="UP000000609">
    <property type="component" value="Chromosome"/>
</dbReference>
<proteinExistence type="predicted"/>
<evidence type="ECO:0000313" key="2">
    <source>
        <dbReference type="Proteomes" id="UP000000609"/>
    </source>
</evidence>
<evidence type="ECO:0000313" key="1">
    <source>
        <dbReference type="EMBL" id="AAU26139.1"/>
    </source>
</evidence>
<sequence>MSFVLSIGQADSLRLLVYTGWQDGMLIVPSQQVHQPGKM</sequence>
<keyword evidence="2" id="KW-1185">Reference proteome</keyword>
<organism evidence="1 2">
    <name type="scientific">Legionella pneumophila subsp. pneumophila (strain Philadelphia 1 / ATCC 33152 / DSM 7513)</name>
    <dbReference type="NCBI Taxonomy" id="272624"/>
    <lineage>
        <taxon>Bacteria</taxon>
        <taxon>Pseudomonadati</taxon>
        <taxon>Pseudomonadota</taxon>
        <taxon>Gammaproteobacteria</taxon>
        <taxon>Legionellales</taxon>
        <taxon>Legionellaceae</taxon>
        <taxon>Legionella</taxon>
    </lineage>
</organism>
<dbReference type="EMBL" id="AE017354">
    <property type="protein sequence ID" value="AAU26139.1"/>
    <property type="molecule type" value="Genomic_DNA"/>
</dbReference>
<reference evidence="1 2" key="1">
    <citation type="journal article" date="2004" name="Science">
        <title>The genomic sequence of the accidental pathogen Legionella pneumophila.</title>
        <authorList>
            <person name="Chien M."/>
            <person name="Morozova I."/>
            <person name="Shi S."/>
            <person name="Sheng H."/>
            <person name="Chen J."/>
            <person name="Gomez S.M."/>
            <person name="Asamani G."/>
            <person name="Hill K."/>
            <person name="Nuara J."/>
            <person name="Feder M."/>
            <person name="Rineer J."/>
            <person name="Greenberg J.J."/>
            <person name="Steshenko V."/>
            <person name="Park S.H."/>
            <person name="Zhao B."/>
            <person name="Teplitskaya E."/>
            <person name="Edwards J.R."/>
            <person name="Pampou S."/>
            <person name="Georghiou A."/>
            <person name="Chou I.C."/>
            <person name="Iannuccilli W."/>
            <person name="Ulz M.E."/>
            <person name="Kim D.H."/>
            <person name="Geringer-Sameth A."/>
            <person name="Goldsberry C."/>
            <person name="Morozov P."/>
            <person name="Fischer S.G."/>
            <person name="Segal G."/>
            <person name="Qu X."/>
            <person name="Rzhetsky A."/>
            <person name="Zhang P."/>
            <person name="Cayanis E."/>
            <person name="De Jong P.J."/>
            <person name="Ju J."/>
            <person name="Kalachikov S."/>
            <person name="Shuman H.A."/>
            <person name="Russo J.J."/>
        </authorList>
    </citation>
    <scope>NUCLEOTIDE SEQUENCE [LARGE SCALE GENOMIC DNA]</scope>
    <source>
        <strain evidence="2">Philadelphia 1 / ATCC 33152 / DSM 7513</strain>
    </source>
</reference>
<dbReference type="AlphaFoldDB" id="Q5ZZH9"/>